<evidence type="ECO:0000313" key="7">
    <source>
        <dbReference type="Proteomes" id="UP000011750"/>
    </source>
</evidence>
<reference evidence="6 7" key="1">
    <citation type="journal article" date="2011" name="Nat. Genet.">
        <title>The genome of the mesopolyploid crop species Brassica rapa.</title>
        <authorList>
            <consortium name="Brassica rapa Genome Sequencing Project Consortium"/>
            <person name="Wang X."/>
            <person name="Wang H."/>
            <person name="Wang J."/>
            <person name="Sun R."/>
            <person name="Wu J."/>
            <person name="Liu S."/>
            <person name="Bai Y."/>
            <person name="Mun J.H."/>
            <person name="Bancroft I."/>
            <person name="Cheng F."/>
            <person name="Huang S."/>
            <person name="Li X."/>
            <person name="Hua W."/>
            <person name="Wang J."/>
            <person name="Wang X."/>
            <person name="Freeling M."/>
            <person name="Pires J.C."/>
            <person name="Paterson A.H."/>
            <person name="Chalhoub B."/>
            <person name="Wang B."/>
            <person name="Hayward A."/>
            <person name="Sharpe A.G."/>
            <person name="Park B.S."/>
            <person name="Weisshaar B."/>
            <person name="Liu B."/>
            <person name="Li B."/>
            <person name="Liu B."/>
            <person name="Tong C."/>
            <person name="Song C."/>
            <person name="Duran C."/>
            <person name="Peng C."/>
            <person name="Geng C."/>
            <person name="Koh C."/>
            <person name="Lin C."/>
            <person name="Edwards D."/>
            <person name="Mu D."/>
            <person name="Shen D."/>
            <person name="Soumpourou E."/>
            <person name="Li F."/>
            <person name="Fraser F."/>
            <person name="Conant G."/>
            <person name="Lassalle G."/>
            <person name="King G.J."/>
            <person name="Bonnema G."/>
            <person name="Tang H."/>
            <person name="Wang H."/>
            <person name="Belcram H."/>
            <person name="Zhou H."/>
            <person name="Hirakawa H."/>
            <person name="Abe H."/>
            <person name="Guo H."/>
            <person name="Wang H."/>
            <person name="Jin H."/>
            <person name="Parkin I.A."/>
            <person name="Batley J."/>
            <person name="Kim J.S."/>
            <person name="Just J."/>
            <person name="Li J."/>
            <person name="Xu J."/>
            <person name="Deng J."/>
            <person name="Kim J.A."/>
            <person name="Li J."/>
            <person name="Yu J."/>
            <person name="Meng J."/>
            <person name="Wang J."/>
            <person name="Min J."/>
            <person name="Poulain J."/>
            <person name="Wang J."/>
            <person name="Hatakeyama K."/>
            <person name="Wu K."/>
            <person name="Wang L."/>
            <person name="Fang L."/>
            <person name="Trick M."/>
            <person name="Links M.G."/>
            <person name="Zhao M."/>
            <person name="Jin M."/>
            <person name="Ramchiary N."/>
            <person name="Drou N."/>
            <person name="Berkman P.J."/>
            <person name="Cai Q."/>
            <person name="Huang Q."/>
            <person name="Li R."/>
            <person name="Tabata S."/>
            <person name="Cheng S."/>
            <person name="Zhang S."/>
            <person name="Zhang S."/>
            <person name="Huang S."/>
            <person name="Sato S."/>
            <person name="Sun S."/>
            <person name="Kwon S.J."/>
            <person name="Choi S.R."/>
            <person name="Lee T.H."/>
            <person name="Fan W."/>
            <person name="Zhao X."/>
            <person name="Tan X."/>
            <person name="Xu X."/>
            <person name="Wang Y."/>
            <person name="Qiu Y."/>
            <person name="Yin Y."/>
            <person name="Li Y."/>
            <person name="Du Y."/>
            <person name="Liao Y."/>
            <person name="Lim Y."/>
            <person name="Narusaka Y."/>
            <person name="Wang Y."/>
            <person name="Wang Z."/>
            <person name="Li Z."/>
            <person name="Wang Z."/>
            <person name="Xiong Z."/>
            <person name="Zhang Z."/>
        </authorList>
    </citation>
    <scope>NUCLEOTIDE SEQUENCE [LARGE SCALE GENOMIC DNA]</scope>
    <source>
        <strain evidence="6 7">cv. Chiifu-401-42</strain>
    </source>
</reference>
<keyword evidence="1" id="KW-0479">Metal-binding</keyword>
<keyword evidence="7" id="KW-1185">Reference proteome</keyword>
<keyword evidence="3" id="KW-0862">Zinc</keyword>
<evidence type="ECO:0000256" key="4">
    <source>
        <dbReference type="PROSITE-ProRule" id="PRU01343"/>
    </source>
</evidence>
<dbReference type="EnsemblPlants" id="Bra031911.1">
    <property type="protein sequence ID" value="Bra031911.1-P"/>
    <property type="gene ID" value="Bra031911"/>
</dbReference>
<sequence length="371" mass="43236">MDPSNLLAVGCYSYSQPSEDETLFGNNDDSDYSETEDLIRRDQAELSLERCSPVHYPPQPEVEFGFPQVCYCGAQPVLATSNTRNDQGRRYYTCANKDDGDCHIFKWWDDALMDEMRARDVHVFQLAEKVESLTVLADYDTEEKLRKLEKIVGDMAKEKSCMIKGFECFVIGIVVLVVQVLIPPHYSKKVYLRRDKKTVLKIGFYREASVAVLACYLPRSVPFNQEDWHKLYPKPTKYALHRNFRKSFARKSDHLISFIKRTKNLRNCLQMLLLRNAFDALRLGRSSQFVVARLLRFWDSENMKNMFDQTPFRFSLGKQMKVKSQEQKLAVPEPALIKDLDSSRKEPAILMTIVITEKDTKKFELGFSRWW</sequence>
<dbReference type="Proteomes" id="UP000011750">
    <property type="component" value="Chromosome A02"/>
</dbReference>
<evidence type="ECO:0000313" key="6">
    <source>
        <dbReference type="EnsemblPlants" id="Bra031911.1-P"/>
    </source>
</evidence>
<organism evidence="6 7">
    <name type="scientific">Brassica campestris</name>
    <name type="common">Field mustard</name>
    <dbReference type="NCBI Taxonomy" id="3711"/>
    <lineage>
        <taxon>Eukaryota</taxon>
        <taxon>Viridiplantae</taxon>
        <taxon>Streptophyta</taxon>
        <taxon>Embryophyta</taxon>
        <taxon>Tracheophyta</taxon>
        <taxon>Spermatophyta</taxon>
        <taxon>Magnoliopsida</taxon>
        <taxon>eudicotyledons</taxon>
        <taxon>Gunneridae</taxon>
        <taxon>Pentapetalae</taxon>
        <taxon>rosids</taxon>
        <taxon>malvids</taxon>
        <taxon>Brassicales</taxon>
        <taxon>Brassicaceae</taxon>
        <taxon>Brassiceae</taxon>
        <taxon>Brassica</taxon>
    </lineage>
</organism>
<reference evidence="6" key="3">
    <citation type="submission" date="2023-03" db="UniProtKB">
        <authorList>
            <consortium name="EnsemblPlants"/>
        </authorList>
    </citation>
    <scope>IDENTIFICATION</scope>
    <source>
        <strain evidence="6">cv. Chiifu-401-42</strain>
    </source>
</reference>
<evidence type="ECO:0000256" key="1">
    <source>
        <dbReference type="ARBA" id="ARBA00022723"/>
    </source>
</evidence>
<dbReference type="PANTHER" id="PTHR33248">
    <property type="entry name" value="ZINC ION-BINDING PROTEIN"/>
    <property type="match status" value="1"/>
</dbReference>
<dbReference type="AlphaFoldDB" id="M4ESY1"/>
<dbReference type="GO" id="GO:0008270">
    <property type="term" value="F:zinc ion binding"/>
    <property type="evidence" value="ECO:0007669"/>
    <property type="project" value="UniProtKB-KW"/>
</dbReference>
<dbReference type="InParanoid" id="M4ESY1"/>
<feature type="domain" description="GRF-type" evidence="5">
    <location>
        <begin position="70"/>
        <end position="111"/>
    </location>
</feature>
<proteinExistence type="predicted"/>
<reference evidence="6 7" key="2">
    <citation type="journal article" date="2018" name="Hortic Res">
        <title>Improved Brassica rapa reference genome by single-molecule sequencing and chromosome conformation capture technologies.</title>
        <authorList>
            <person name="Zhang L."/>
            <person name="Cai X."/>
            <person name="Wu J."/>
            <person name="Liu M."/>
            <person name="Grob S."/>
            <person name="Cheng F."/>
            <person name="Liang J."/>
            <person name="Cai C."/>
            <person name="Liu Z."/>
            <person name="Liu B."/>
            <person name="Wang F."/>
            <person name="Li S."/>
            <person name="Liu F."/>
            <person name="Li X."/>
            <person name="Cheng L."/>
            <person name="Yang W."/>
            <person name="Li M.H."/>
            <person name="Grossniklaus U."/>
            <person name="Zheng H."/>
            <person name="Wang X."/>
        </authorList>
    </citation>
    <scope>NUCLEOTIDE SEQUENCE [LARGE SCALE GENOMIC DNA]</scope>
    <source>
        <strain evidence="6 7">cv. Chiifu-401-42</strain>
    </source>
</reference>
<dbReference type="Pfam" id="PF06839">
    <property type="entry name" value="Zn_ribbon_GRF"/>
    <property type="match status" value="1"/>
</dbReference>
<dbReference type="PROSITE" id="PS51999">
    <property type="entry name" value="ZF_GRF"/>
    <property type="match status" value="1"/>
</dbReference>
<evidence type="ECO:0000259" key="5">
    <source>
        <dbReference type="PROSITE" id="PS51999"/>
    </source>
</evidence>
<accession>M4ESY1</accession>
<evidence type="ECO:0000256" key="2">
    <source>
        <dbReference type="ARBA" id="ARBA00022771"/>
    </source>
</evidence>
<name>M4ESY1_BRACM</name>
<dbReference type="InterPro" id="IPR010666">
    <property type="entry name" value="Znf_GRF"/>
</dbReference>
<dbReference type="HOGENOM" id="CLU_746709_0_0_1"/>
<evidence type="ECO:0000256" key="3">
    <source>
        <dbReference type="ARBA" id="ARBA00022833"/>
    </source>
</evidence>
<dbReference type="Gramene" id="Bra031911.1">
    <property type="protein sequence ID" value="Bra031911.1-P"/>
    <property type="gene ID" value="Bra031911"/>
</dbReference>
<protein>
    <recommendedName>
        <fullName evidence="5">GRF-type domain-containing protein</fullName>
    </recommendedName>
</protein>
<keyword evidence="2 4" id="KW-0863">Zinc-finger</keyword>